<keyword evidence="5 12" id="KW-0138">CF(0)</keyword>
<dbReference type="GO" id="GO:0015986">
    <property type="term" value="P:proton motive force-driven ATP synthesis"/>
    <property type="evidence" value="ECO:0007669"/>
    <property type="project" value="InterPro"/>
</dbReference>
<organism evidence="14">
    <name type="scientific">Trichosia lengersdorfi</name>
    <dbReference type="NCBI Taxonomy" id="1884860"/>
    <lineage>
        <taxon>Eukaryota</taxon>
        <taxon>Metazoa</taxon>
        <taxon>Ecdysozoa</taxon>
        <taxon>Arthropoda</taxon>
        <taxon>Hexapoda</taxon>
        <taxon>Insecta</taxon>
        <taxon>Pterygota</taxon>
        <taxon>Neoptera</taxon>
        <taxon>Endopterygota</taxon>
        <taxon>Diptera</taxon>
        <taxon>Nematocera</taxon>
        <taxon>Sciaroidea</taxon>
        <taxon>Sciaridae</taxon>
        <taxon>Trichosia</taxon>
    </lineage>
</organism>
<dbReference type="Pfam" id="PF00895">
    <property type="entry name" value="ATP-synt_8"/>
    <property type="match status" value="1"/>
</dbReference>
<dbReference type="GeneID" id="54107543"/>
<reference evidence="14" key="2">
    <citation type="journal article" date="2020" name="Int. J. Biol. Macromol.">
        <title>Five mitochondrial genomes of black fungus gnats (Sciaridae) and their phylogenetic implications.</title>
        <authorList>
            <person name="Miao X."/>
            <person name="Huang J."/>
            <person name="Menzel F."/>
            <person name="Wang Q."/>
            <person name="Wei Q."/>
            <person name="Lin X.-L."/>
            <person name="Wu H."/>
        </authorList>
    </citation>
    <scope>NUCLEOTIDE SEQUENCE</scope>
</reference>
<keyword evidence="8 13" id="KW-1133">Transmembrane helix</keyword>
<keyword evidence="7 12" id="KW-0375">Hydrogen ion transport</keyword>
<dbReference type="InterPro" id="IPR001421">
    <property type="entry name" value="ATP8_metazoa"/>
</dbReference>
<evidence type="ECO:0000256" key="5">
    <source>
        <dbReference type="ARBA" id="ARBA00022547"/>
    </source>
</evidence>
<dbReference type="AlphaFoldDB" id="A0A6G7GC54"/>
<evidence type="ECO:0000256" key="8">
    <source>
        <dbReference type="ARBA" id="ARBA00022989"/>
    </source>
</evidence>
<gene>
    <name evidence="14" type="primary">ATP8</name>
</gene>
<comment type="subunit">
    <text evidence="3">F-type ATPases have 2 components, CF(1) - the catalytic core - and CF(0) - the membrane proton channel.</text>
</comment>
<proteinExistence type="inferred from homology"/>
<evidence type="ECO:0000256" key="11">
    <source>
        <dbReference type="ARBA" id="ARBA00023136"/>
    </source>
</evidence>
<dbReference type="RefSeq" id="YP_009745935.1">
    <property type="nucleotide sequence ID" value="NC_046769.1"/>
</dbReference>
<evidence type="ECO:0000313" key="14">
    <source>
        <dbReference type="EMBL" id="QIH95793.1"/>
    </source>
</evidence>
<evidence type="ECO:0000256" key="7">
    <source>
        <dbReference type="ARBA" id="ARBA00022781"/>
    </source>
</evidence>
<evidence type="ECO:0000256" key="2">
    <source>
        <dbReference type="ARBA" id="ARBA00008892"/>
    </source>
</evidence>
<evidence type="ECO:0000256" key="10">
    <source>
        <dbReference type="ARBA" id="ARBA00023128"/>
    </source>
</evidence>
<keyword evidence="4 12" id="KW-0813">Transport</keyword>
<dbReference type="EMBL" id="MN161589">
    <property type="protein sequence ID" value="QIH95793.1"/>
    <property type="molecule type" value="Genomic_DNA"/>
</dbReference>
<reference evidence="14" key="1">
    <citation type="submission" date="2019-07" db="EMBL/GenBank/DDBJ databases">
        <authorList>
            <person name="Miao X.-Q."/>
        </authorList>
    </citation>
    <scope>NUCLEOTIDE SEQUENCE</scope>
</reference>
<dbReference type="GO" id="GO:0031966">
    <property type="term" value="C:mitochondrial membrane"/>
    <property type="evidence" value="ECO:0007669"/>
    <property type="project" value="UniProtKB-SubCell"/>
</dbReference>
<sequence>MPQMAPINWLSLFFIFSIIFIILNIFNYFTFILNKTKNKNFKNNKLSMNWKW</sequence>
<protein>
    <recommendedName>
        <fullName evidence="12">ATP synthase complex subunit 8</fullName>
    </recommendedName>
</protein>
<evidence type="ECO:0000256" key="4">
    <source>
        <dbReference type="ARBA" id="ARBA00022448"/>
    </source>
</evidence>
<evidence type="ECO:0000256" key="12">
    <source>
        <dbReference type="RuleBase" id="RU003661"/>
    </source>
</evidence>
<feature type="transmembrane region" description="Helical" evidence="13">
    <location>
        <begin position="12"/>
        <end position="33"/>
    </location>
</feature>
<keyword evidence="10 12" id="KW-0496">Mitochondrion</keyword>
<comment type="similarity">
    <text evidence="2 12">Belongs to the ATPase protein 8 family.</text>
</comment>
<keyword evidence="11 13" id="KW-0472">Membrane</keyword>
<dbReference type="CTD" id="4509"/>
<comment type="subcellular location">
    <subcellularLocation>
        <location evidence="1 12">Mitochondrion membrane</location>
        <topology evidence="1 12">Single-pass membrane protein</topology>
    </subcellularLocation>
</comment>
<name>A0A6G7GC54_9DIPT</name>
<dbReference type="GO" id="GO:0045259">
    <property type="term" value="C:proton-transporting ATP synthase complex"/>
    <property type="evidence" value="ECO:0007669"/>
    <property type="project" value="UniProtKB-KW"/>
</dbReference>
<accession>A0A6G7GC54</accession>
<evidence type="ECO:0000256" key="9">
    <source>
        <dbReference type="ARBA" id="ARBA00023065"/>
    </source>
</evidence>
<keyword evidence="6 12" id="KW-0812">Transmembrane</keyword>
<evidence type="ECO:0000256" key="13">
    <source>
        <dbReference type="SAM" id="Phobius"/>
    </source>
</evidence>
<evidence type="ECO:0000256" key="3">
    <source>
        <dbReference type="ARBA" id="ARBA00011291"/>
    </source>
</evidence>
<dbReference type="GO" id="GO:0015078">
    <property type="term" value="F:proton transmembrane transporter activity"/>
    <property type="evidence" value="ECO:0007669"/>
    <property type="project" value="InterPro"/>
</dbReference>
<evidence type="ECO:0000256" key="1">
    <source>
        <dbReference type="ARBA" id="ARBA00004304"/>
    </source>
</evidence>
<keyword evidence="9 12" id="KW-0406">Ion transport</keyword>
<geneLocation type="mitochondrion" evidence="14"/>
<evidence type="ECO:0000256" key="6">
    <source>
        <dbReference type="ARBA" id="ARBA00022692"/>
    </source>
</evidence>